<dbReference type="EMBL" id="SMNA01000001">
    <property type="protein sequence ID" value="TDE98916.1"/>
    <property type="molecule type" value="Genomic_DNA"/>
</dbReference>
<dbReference type="SUPFAM" id="SSF46767">
    <property type="entry name" value="Methylated DNA-protein cysteine methyltransferase, C-terminal domain"/>
    <property type="match status" value="1"/>
</dbReference>
<evidence type="ECO:0000313" key="12">
    <source>
        <dbReference type="EMBL" id="TDE98916.1"/>
    </source>
</evidence>
<keyword evidence="13" id="KW-1185">Reference proteome</keyword>
<dbReference type="PANTHER" id="PTHR10815:SF5">
    <property type="entry name" value="METHYLATED-DNA--PROTEIN-CYSTEINE METHYLTRANSFERASE"/>
    <property type="match status" value="1"/>
</dbReference>
<organism evidence="12 13">
    <name type="scientific">Occultella glacieicola</name>
    <dbReference type="NCBI Taxonomy" id="2518684"/>
    <lineage>
        <taxon>Bacteria</taxon>
        <taxon>Bacillati</taxon>
        <taxon>Actinomycetota</taxon>
        <taxon>Actinomycetes</taxon>
        <taxon>Micrococcales</taxon>
        <taxon>Ruaniaceae</taxon>
        <taxon>Occultella</taxon>
    </lineage>
</organism>
<feature type="domain" description="Methylguanine DNA methyltransferase ribonuclease-like" evidence="11">
    <location>
        <begin position="46"/>
        <end position="121"/>
    </location>
</feature>
<keyword evidence="5 8" id="KW-0227">DNA damage</keyword>
<evidence type="ECO:0000256" key="3">
    <source>
        <dbReference type="ARBA" id="ARBA00022603"/>
    </source>
</evidence>
<dbReference type="EC" id="2.1.1.63" evidence="8"/>
<feature type="region of interest" description="Disordered" evidence="9">
    <location>
        <begin position="1"/>
        <end position="22"/>
    </location>
</feature>
<evidence type="ECO:0000259" key="11">
    <source>
        <dbReference type="Pfam" id="PF02870"/>
    </source>
</evidence>
<protein>
    <recommendedName>
        <fullName evidence="8">Methylated-DNA--protein-cysteine methyltransferase</fullName>
        <ecNumber evidence="8">2.1.1.63</ecNumber>
    </recommendedName>
    <alternativeName>
        <fullName evidence="8">6-O-methylguanine-DNA methyltransferase</fullName>
        <shortName evidence="8">MGMT</shortName>
    </alternativeName>
    <alternativeName>
        <fullName evidence="8">O-6-methylguanine-DNA-alkyltransferase</fullName>
    </alternativeName>
</protein>
<keyword evidence="4 8" id="KW-0808">Transferase</keyword>
<evidence type="ECO:0000256" key="9">
    <source>
        <dbReference type="SAM" id="MobiDB-lite"/>
    </source>
</evidence>
<dbReference type="Pfam" id="PF01035">
    <property type="entry name" value="DNA_binding_1"/>
    <property type="match status" value="1"/>
</dbReference>
<dbReference type="InterPro" id="IPR001497">
    <property type="entry name" value="MethylDNA_cys_MeTrfase_AS"/>
</dbReference>
<dbReference type="CDD" id="cd06445">
    <property type="entry name" value="ATase"/>
    <property type="match status" value="1"/>
</dbReference>
<dbReference type="InterPro" id="IPR036388">
    <property type="entry name" value="WH-like_DNA-bd_sf"/>
</dbReference>
<dbReference type="InterPro" id="IPR036217">
    <property type="entry name" value="MethylDNA_cys_MeTrfase_DNAb"/>
</dbReference>
<comment type="catalytic activity">
    <reaction evidence="7 8">
        <text>a 6-O-methyl-2'-deoxyguanosine in DNA + L-cysteinyl-[protein] = S-methyl-L-cysteinyl-[protein] + a 2'-deoxyguanosine in DNA</text>
        <dbReference type="Rhea" id="RHEA:24000"/>
        <dbReference type="Rhea" id="RHEA-COMP:10131"/>
        <dbReference type="Rhea" id="RHEA-COMP:10132"/>
        <dbReference type="Rhea" id="RHEA-COMP:11367"/>
        <dbReference type="Rhea" id="RHEA-COMP:11368"/>
        <dbReference type="ChEBI" id="CHEBI:29950"/>
        <dbReference type="ChEBI" id="CHEBI:82612"/>
        <dbReference type="ChEBI" id="CHEBI:85445"/>
        <dbReference type="ChEBI" id="CHEBI:85448"/>
        <dbReference type="EC" id="2.1.1.63"/>
    </reaction>
</comment>
<evidence type="ECO:0000259" key="10">
    <source>
        <dbReference type="Pfam" id="PF01035"/>
    </source>
</evidence>
<proteinExistence type="inferred from homology"/>
<comment type="similarity">
    <text evidence="8">Belongs to the MGMT family.</text>
</comment>
<dbReference type="SUPFAM" id="SSF53155">
    <property type="entry name" value="Methylated DNA-protein cysteine methyltransferase domain"/>
    <property type="match status" value="1"/>
</dbReference>
<evidence type="ECO:0000256" key="5">
    <source>
        <dbReference type="ARBA" id="ARBA00022763"/>
    </source>
</evidence>
<keyword evidence="3 8" id="KW-0489">Methyltransferase</keyword>
<dbReference type="Gene3D" id="3.30.160.70">
    <property type="entry name" value="Methylated DNA-protein cysteine methyltransferase domain"/>
    <property type="match status" value="1"/>
</dbReference>
<dbReference type="HAMAP" id="MF_00772">
    <property type="entry name" value="OGT"/>
    <property type="match status" value="1"/>
</dbReference>
<comment type="caution">
    <text evidence="12">The sequence shown here is derived from an EMBL/GenBank/DDBJ whole genome shotgun (WGS) entry which is preliminary data.</text>
</comment>
<comment type="miscellaneous">
    <text evidence="8">This enzyme catalyzes only one turnover and therefore is not strictly catalytic. According to one definition, an enzyme is a biocatalyst that acts repeatedly and over many reaction cycles.</text>
</comment>
<evidence type="ECO:0000256" key="4">
    <source>
        <dbReference type="ARBA" id="ARBA00022679"/>
    </source>
</evidence>
<evidence type="ECO:0000256" key="6">
    <source>
        <dbReference type="ARBA" id="ARBA00023204"/>
    </source>
</evidence>
<dbReference type="RefSeq" id="WP_133105818.1">
    <property type="nucleotide sequence ID" value="NZ_SMNA01000001.1"/>
</dbReference>
<dbReference type="PANTHER" id="PTHR10815">
    <property type="entry name" value="METHYLATED-DNA--PROTEIN-CYSTEINE METHYLTRANSFERASE"/>
    <property type="match status" value="1"/>
</dbReference>
<evidence type="ECO:0000313" key="13">
    <source>
        <dbReference type="Proteomes" id="UP000504882"/>
    </source>
</evidence>
<dbReference type="PROSITE" id="PS00374">
    <property type="entry name" value="MGMT"/>
    <property type="match status" value="1"/>
</dbReference>
<dbReference type="InterPro" id="IPR036631">
    <property type="entry name" value="MGMT_N_sf"/>
</dbReference>
<evidence type="ECO:0000256" key="2">
    <source>
        <dbReference type="ARBA" id="ARBA00022490"/>
    </source>
</evidence>
<evidence type="ECO:0000256" key="7">
    <source>
        <dbReference type="ARBA" id="ARBA00049348"/>
    </source>
</evidence>
<accession>A0ABY2EAE1</accession>
<sequence length="208" mass="22178">MNPNTIARSGEPADLIAGTTPDRDTLDRLHQRLVETAGREGLVDVAYTEVDSPVGRLLLATTDVGLVRLAYDREGFEEVLGGLAAGIGPRVLRAPARLAPAARQLEEYFAGKRTAFDLALDRRLSHGFRGLVQRHLPDISYGHTESYREVALRVGNPGAVRAVGSACATNPLPVVVPCHRVLRADGSLGGYVGGPDAKAALLRLERAA</sequence>
<feature type="domain" description="Methylated-DNA-[protein]-cysteine S-methyltransferase DNA binding" evidence="10">
    <location>
        <begin position="128"/>
        <end position="206"/>
    </location>
</feature>
<dbReference type="NCBIfam" id="TIGR00589">
    <property type="entry name" value="ogt"/>
    <property type="match status" value="1"/>
</dbReference>
<comment type="function">
    <text evidence="8">Involved in the cellular defense against the biological effects of O6-methylguanine (O6-MeG) and O4-methylthymine (O4-MeT) in DNA. Repairs the methylated nucleobase in DNA by stoichiometrically transferring the methyl group to a cysteine residue in the enzyme. This is a suicide reaction: the enzyme is irreversibly inactivated.</text>
</comment>
<evidence type="ECO:0000256" key="1">
    <source>
        <dbReference type="ARBA" id="ARBA00001286"/>
    </source>
</evidence>
<dbReference type="InterPro" id="IPR014048">
    <property type="entry name" value="MethylDNA_cys_MeTrfase_DNA-bd"/>
</dbReference>
<reference evidence="12 13" key="1">
    <citation type="submission" date="2019-03" db="EMBL/GenBank/DDBJ databases">
        <title>Genomic features of bacteria from cold environments.</title>
        <authorList>
            <person name="Shen L."/>
        </authorList>
    </citation>
    <scope>NUCLEOTIDE SEQUENCE [LARGE SCALE GENOMIC DNA]</scope>
    <source>
        <strain evidence="13">T3246-1</strain>
    </source>
</reference>
<dbReference type="Proteomes" id="UP000504882">
    <property type="component" value="Unassembled WGS sequence"/>
</dbReference>
<comment type="subcellular location">
    <subcellularLocation>
        <location evidence="8">Cytoplasm</location>
    </subcellularLocation>
</comment>
<evidence type="ECO:0000256" key="8">
    <source>
        <dbReference type="HAMAP-Rule" id="MF_00772"/>
    </source>
</evidence>
<gene>
    <name evidence="12" type="ORF">EXU48_01605</name>
</gene>
<keyword evidence="2 8" id="KW-0963">Cytoplasm</keyword>
<dbReference type="InterPro" id="IPR008332">
    <property type="entry name" value="MethylG_MeTrfase_N"/>
</dbReference>
<dbReference type="Pfam" id="PF02870">
    <property type="entry name" value="Methyltransf_1N"/>
    <property type="match status" value="1"/>
</dbReference>
<dbReference type="InterPro" id="IPR023546">
    <property type="entry name" value="MGMT"/>
</dbReference>
<name>A0ABY2EAE1_9MICO</name>
<dbReference type="Gene3D" id="1.10.10.10">
    <property type="entry name" value="Winged helix-like DNA-binding domain superfamily/Winged helix DNA-binding domain"/>
    <property type="match status" value="1"/>
</dbReference>
<keyword evidence="6 8" id="KW-0234">DNA repair</keyword>
<comment type="catalytic activity">
    <reaction evidence="1 8">
        <text>a 4-O-methyl-thymidine in DNA + L-cysteinyl-[protein] = a thymidine in DNA + S-methyl-L-cysteinyl-[protein]</text>
        <dbReference type="Rhea" id="RHEA:53428"/>
        <dbReference type="Rhea" id="RHEA-COMP:10131"/>
        <dbReference type="Rhea" id="RHEA-COMP:10132"/>
        <dbReference type="Rhea" id="RHEA-COMP:13555"/>
        <dbReference type="Rhea" id="RHEA-COMP:13556"/>
        <dbReference type="ChEBI" id="CHEBI:29950"/>
        <dbReference type="ChEBI" id="CHEBI:82612"/>
        <dbReference type="ChEBI" id="CHEBI:137386"/>
        <dbReference type="ChEBI" id="CHEBI:137387"/>
        <dbReference type="EC" id="2.1.1.63"/>
    </reaction>
</comment>
<feature type="active site" description="Nucleophile; methyl group acceptor" evidence="8">
    <location>
        <position position="178"/>
    </location>
</feature>